<protein>
    <submittedName>
        <fullName evidence="4">Uncharacterized protein</fullName>
    </submittedName>
</protein>
<sequence length="322" mass="34048">MNSPVAYFIFYILVLQLISAANGSTANLVPESQQNGPRETSSPSTGTDPDSVHSTPSHKSSSTVGQEILSNSTHDGSIFTAFSRQDSSNATEDDANSMPTETSPLNTETQKSAATEPGDTTQEVSTEKAPKIQTIAAVKPDLVPGSTAAPQEGDSAGIVTLLVILFSIIILMCVIYFLHKKSKSYSFDLHHKIGEEASIPLNTVDQDGSFQPTLPKEDSPATNTAPTLDIAADDANPEKPPSEDSFGSQVPLSPIEGPGTFTLDLNDMDIDLNRSTHTSVESLGEQQNGNNNNMATGDTAGEDSAQADLNKDYTEIGIDETA</sequence>
<feature type="chain" id="PRO_5040399279" evidence="3">
    <location>
        <begin position="21"/>
        <end position="322"/>
    </location>
</feature>
<evidence type="ECO:0000313" key="5">
    <source>
        <dbReference type="Proteomes" id="UP001152803"/>
    </source>
</evidence>
<name>A0A9Q1DHS5_CONCO</name>
<dbReference type="Proteomes" id="UP001152803">
    <property type="component" value="Unassembled WGS sequence"/>
</dbReference>
<feature type="compositionally biased region" description="Polar residues" evidence="1">
    <location>
        <begin position="97"/>
        <end position="124"/>
    </location>
</feature>
<dbReference type="EMBL" id="JAFJMO010000008">
    <property type="protein sequence ID" value="KAJ8269595.1"/>
    <property type="molecule type" value="Genomic_DNA"/>
</dbReference>
<keyword evidence="2" id="KW-0812">Transmembrane</keyword>
<gene>
    <name evidence="4" type="ORF">COCON_G00122020</name>
</gene>
<keyword evidence="3" id="KW-0732">Signal</keyword>
<feature type="region of interest" description="Disordered" evidence="1">
    <location>
        <begin position="28"/>
        <end position="65"/>
    </location>
</feature>
<evidence type="ECO:0000313" key="4">
    <source>
        <dbReference type="EMBL" id="KAJ8269595.1"/>
    </source>
</evidence>
<feature type="compositionally biased region" description="Polar residues" evidence="1">
    <location>
        <begin position="273"/>
        <end position="296"/>
    </location>
</feature>
<reference evidence="4" key="1">
    <citation type="journal article" date="2023" name="Science">
        <title>Genome structures resolve the early diversification of teleost fishes.</title>
        <authorList>
            <person name="Parey E."/>
            <person name="Louis A."/>
            <person name="Montfort J."/>
            <person name="Bouchez O."/>
            <person name="Roques C."/>
            <person name="Iampietro C."/>
            <person name="Lluch J."/>
            <person name="Castinel A."/>
            <person name="Donnadieu C."/>
            <person name="Desvignes T."/>
            <person name="Floi Bucao C."/>
            <person name="Jouanno E."/>
            <person name="Wen M."/>
            <person name="Mejri S."/>
            <person name="Dirks R."/>
            <person name="Jansen H."/>
            <person name="Henkel C."/>
            <person name="Chen W.J."/>
            <person name="Zahm M."/>
            <person name="Cabau C."/>
            <person name="Klopp C."/>
            <person name="Thompson A.W."/>
            <person name="Robinson-Rechavi M."/>
            <person name="Braasch I."/>
            <person name="Lecointre G."/>
            <person name="Bobe J."/>
            <person name="Postlethwait J.H."/>
            <person name="Berthelot C."/>
            <person name="Roest Crollius H."/>
            <person name="Guiguen Y."/>
        </authorList>
    </citation>
    <scope>NUCLEOTIDE SEQUENCE</scope>
    <source>
        <strain evidence="4">Concon-B</strain>
    </source>
</reference>
<feature type="transmembrane region" description="Helical" evidence="2">
    <location>
        <begin position="156"/>
        <end position="178"/>
    </location>
</feature>
<feature type="signal peptide" evidence="3">
    <location>
        <begin position="1"/>
        <end position="20"/>
    </location>
</feature>
<organism evidence="4 5">
    <name type="scientific">Conger conger</name>
    <name type="common">Conger eel</name>
    <name type="synonym">Muraena conger</name>
    <dbReference type="NCBI Taxonomy" id="82655"/>
    <lineage>
        <taxon>Eukaryota</taxon>
        <taxon>Metazoa</taxon>
        <taxon>Chordata</taxon>
        <taxon>Craniata</taxon>
        <taxon>Vertebrata</taxon>
        <taxon>Euteleostomi</taxon>
        <taxon>Actinopterygii</taxon>
        <taxon>Neopterygii</taxon>
        <taxon>Teleostei</taxon>
        <taxon>Anguilliformes</taxon>
        <taxon>Congridae</taxon>
        <taxon>Conger</taxon>
    </lineage>
</organism>
<feature type="compositionally biased region" description="Low complexity" evidence="1">
    <location>
        <begin position="40"/>
        <end position="64"/>
    </location>
</feature>
<accession>A0A9Q1DHS5</accession>
<feature type="compositionally biased region" description="Polar residues" evidence="1">
    <location>
        <begin position="202"/>
        <end position="212"/>
    </location>
</feature>
<keyword evidence="5" id="KW-1185">Reference proteome</keyword>
<feature type="compositionally biased region" description="Polar residues" evidence="1">
    <location>
        <begin position="28"/>
        <end position="39"/>
    </location>
</feature>
<evidence type="ECO:0000256" key="2">
    <source>
        <dbReference type="SAM" id="Phobius"/>
    </source>
</evidence>
<proteinExistence type="predicted"/>
<dbReference type="AlphaFoldDB" id="A0A9Q1DHS5"/>
<keyword evidence="2" id="KW-0472">Membrane</keyword>
<evidence type="ECO:0000256" key="3">
    <source>
        <dbReference type="SAM" id="SignalP"/>
    </source>
</evidence>
<dbReference type="OrthoDB" id="8961221at2759"/>
<feature type="region of interest" description="Disordered" evidence="1">
    <location>
        <begin position="83"/>
        <end position="130"/>
    </location>
</feature>
<feature type="region of interest" description="Disordered" evidence="1">
    <location>
        <begin position="202"/>
        <end position="322"/>
    </location>
</feature>
<evidence type="ECO:0000256" key="1">
    <source>
        <dbReference type="SAM" id="MobiDB-lite"/>
    </source>
</evidence>
<comment type="caution">
    <text evidence="4">The sequence shown here is derived from an EMBL/GenBank/DDBJ whole genome shotgun (WGS) entry which is preliminary data.</text>
</comment>
<keyword evidence="2" id="KW-1133">Transmembrane helix</keyword>